<keyword evidence="2" id="KW-0472">Membrane</keyword>
<feature type="transmembrane region" description="Helical" evidence="2">
    <location>
        <begin position="490"/>
        <end position="512"/>
    </location>
</feature>
<dbReference type="Proteomes" id="UP000244180">
    <property type="component" value="Unassembled WGS sequence"/>
</dbReference>
<sequence length="569" mass="58457">MKRWADRLIVAGLAAFGLAAIVGTVRHFGGIVALGGAVPAAGGAAAAGAGFWLIWRMSRLPARFVVPAAMLIAFGLRAVWIATVPTAPVSDFRTMAEAARAVAGGDVGPLRSEYFQLWTYQVPFVLGEAALFRLFGPDLAVLKWANAVVLALLPAVGYALGRSAAGGGRSFGAGQTRRAGGAPAPPADGTAEAGAPEPGSRDGGVDAPEVGRTDPGPRHGAVGAAAAGGTDPGPRRGAVGAAGAGATEAEPRDGAAEAEAAETAGKLAALLLAVYPSTVMMASVLTNQHLAALLAYGGLFVWGRALRRLSGGKGGRALMLTGAAGALLAAGDLVRPIGIVFVAAAVTGALLFAGERPRLSGKEGRARFGFFGRLGLALGLVAVFFAGRTAVSVVLVTTGVTDRPLGNHEPLWKFVAGLNRETIGHFSRADYEAVMGLPAGEARTAFERALIAERLRAPGLGAFFLEKAAYLWGFPDQAPIWSGWAPPKPVLAAALAFERVLFLLAVLGLSAFGRLRRPEIGPGAAVLALFLLGYAAAHLVIEIQVRYRYDALPALLALGAVGWTKRRRK</sequence>
<organism evidence="3 4">
    <name type="scientific">Hydrogenibacillus schlegelii</name>
    <name type="common">Bacillus schlegelii</name>
    <dbReference type="NCBI Taxonomy" id="1484"/>
    <lineage>
        <taxon>Bacteria</taxon>
        <taxon>Bacillati</taxon>
        <taxon>Bacillota</taxon>
        <taxon>Bacilli</taxon>
        <taxon>Bacillales</taxon>
        <taxon>Bacillales Family X. Incertae Sedis</taxon>
        <taxon>Hydrogenibacillus</taxon>
    </lineage>
</organism>
<evidence type="ECO:0000313" key="3">
    <source>
        <dbReference type="EMBL" id="PTQ53808.1"/>
    </source>
</evidence>
<gene>
    <name evidence="3" type="ORF">HSCHL_1436</name>
</gene>
<reference evidence="3 4" key="1">
    <citation type="submission" date="2017-08" db="EMBL/GenBank/DDBJ databases">
        <title>Burning lignite coal seam in the remote Altai Mountains harbors a hydrogen-driven thermophilic microbial community.</title>
        <authorList>
            <person name="Kadnikov V.V."/>
            <person name="Mardanov A.V."/>
            <person name="Ivasenko D."/>
            <person name="Beletsky A.V."/>
            <person name="Karnachuk O.V."/>
            <person name="Ravin N.V."/>
        </authorList>
    </citation>
    <scope>NUCLEOTIDE SEQUENCE [LARGE SCALE GENOMIC DNA]</scope>
    <source>
        <strain evidence="3">AL33</strain>
    </source>
</reference>
<feature type="compositionally biased region" description="Low complexity" evidence="1">
    <location>
        <begin position="235"/>
        <end position="248"/>
    </location>
</feature>
<feature type="transmembrane region" description="Helical" evidence="2">
    <location>
        <begin position="141"/>
        <end position="161"/>
    </location>
</feature>
<comment type="caution">
    <text evidence="3">The sequence shown here is derived from an EMBL/GenBank/DDBJ whole genome shotgun (WGS) entry which is preliminary data.</text>
</comment>
<feature type="transmembrane region" description="Helical" evidence="2">
    <location>
        <begin position="290"/>
        <end position="307"/>
    </location>
</feature>
<keyword evidence="2" id="KW-0812">Transmembrane</keyword>
<feature type="compositionally biased region" description="Low complexity" evidence="1">
    <location>
        <begin position="172"/>
        <end position="198"/>
    </location>
</feature>
<dbReference type="RefSeq" id="WP_272999975.1">
    <property type="nucleotide sequence ID" value="NZ_PEBV01000010.1"/>
</dbReference>
<feature type="transmembrane region" description="Helical" evidence="2">
    <location>
        <begin position="547"/>
        <end position="564"/>
    </location>
</feature>
<feature type="compositionally biased region" description="Low complexity" evidence="1">
    <location>
        <begin position="218"/>
        <end position="229"/>
    </location>
</feature>
<dbReference type="AlphaFoldDB" id="A0A2T5GCD8"/>
<feature type="region of interest" description="Disordered" evidence="1">
    <location>
        <begin position="169"/>
        <end position="258"/>
    </location>
</feature>
<feature type="transmembrane region" description="Helical" evidence="2">
    <location>
        <begin position="64"/>
        <end position="83"/>
    </location>
</feature>
<feature type="transmembrane region" description="Helical" evidence="2">
    <location>
        <begin position="374"/>
        <end position="396"/>
    </location>
</feature>
<evidence type="ECO:0000256" key="2">
    <source>
        <dbReference type="SAM" id="Phobius"/>
    </source>
</evidence>
<accession>A0A2T5GCD8</accession>
<feature type="transmembrane region" description="Helical" evidence="2">
    <location>
        <begin position="524"/>
        <end position="541"/>
    </location>
</feature>
<protein>
    <recommendedName>
        <fullName evidence="5">Glycosyltransferase RgtA/B/C/D-like domain-containing protein</fullName>
    </recommendedName>
</protein>
<dbReference type="EMBL" id="PEBV01000010">
    <property type="protein sequence ID" value="PTQ53808.1"/>
    <property type="molecule type" value="Genomic_DNA"/>
</dbReference>
<name>A0A2T5GCD8_HYDSH</name>
<feature type="transmembrane region" description="Helical" evidence="2">
    <location>
        <begin position="337"/>
        <end position="354"/>
    </location>
</feature>
<feature type="transmembrane region" description="Helical" evidence="2">
    <location>
        <begin position="30"/>
        <end position="55"/>
    </location>
</feature>
<keyword evidence="2" id="KW-1133">Transmembrane helix</keyword>
<evidence type="ECO:0000256" key="1">
    <source>
        <dbReference type="SAM" id="MobiDB-lite"/>
    </source>
</evidence>
<evidence type="ECO:0008006" key="5">
    <source>
        <dbReference type="Google" id="ProtNLM"/>
    </source>
</evidence>
<proteinExistence type="predicted"/>
<evidence type="ECO:0000313" key="4">
    <source>
        <dbReference type="Proteomes" id="UP000244180"/>
    </source>
</evidence>
<feature type="compositionally biased region" description="Basic and acidic residues" evidence="1">
    <location>
        <begin position="199"/>
        <end position="217"/>
    </location>
</feature>